<name>A0A1H2U580_9PROT</name>
<dbReference type="InterPro" id="IPR051839">
    <property type="entry name" value="RD_transcriptional_regulator"/>
</dbReference>
<dbReference type="InterPro" id="IPR002514">
    <property type="entry name" value="Transposase_8"/>
</dbReference>
<dbReference type="AlphaFoldDB" id="A0A1H2U580"/>
<dbReference type="PANTHER" id="PTHR33215:SF13">
    <property type="entry name" value="PROTEIN DISTAL ANTENNA"/>
    <property type="match status" value="1"/>
</dbReference>
<protein>
    <submittedName>
        <fullName evidence="1">Transposase</fullName>
    </submittedName>
</protein>
<dbReference type="InterPro" id="IPR009057">
    <property type="entry name" value="Homeodomain-like_sf"/>
</dbReference>
<dbReference type="Pfam" id="PF01527">
    <property type="entry name" value="HTH_Tnp_1"/>
    <property type="match status" value="1"/>
</dbReference>
<gene>
    <name evidence="1" type="ORF">SAMN05421882_101440</name>
</gene>
<dbReference type="GO" id="GO:0004803">
    <property type="term" value="F:transposase activity"/>
    <property type="evidence" value="ECO:0007669"/>
    <property type="project" value="InterPro"/>
</dbReference>
<dbReference type="Proteomes" id="UP000183454">
    <property type="component" value="Unassembled WGS sequence"/>
</dbReference>
<organism evidence="1 2">
    <name type="scientific">Nitrosomonas communis</name>
    <dbReference type="NCBI Taxonomy" id="44574"/>
    <lineage>
        <taxon>Bacteria</taxon>
        <taxon>Pseudomonadati</taxon>
        <taxon>Pseudomonadota</taxon>
        <taxon>Betaproteobacteria</taxon>
        <taxon>Nitrosomonadales</taxon>
        <taxon>Nitrosomonadaceae</taxon>
        <taxon>Nitrosomonas</taxon>
    </lineage>
</organism>
<sequence>MAQEKPKVYTAEFRESSVKLAIESDKPVAQTAREIGVNENTLHSWISQYSRLVDNIKAVRTDDPLYEELKPLEREVARLTEERDLLKKAAAYFAKEQQ</sequence>
<evidence type="ECO:0000313" key="2">
    <source>
        <dbReference type="Proteomes" id="UP000183454"/>
    </source>
</evidence>
<evidence type="ECO:0000313" key="1">
    <source>
        <dbReference type="EMBL" id="SDW51325.1"/>
    </source>
</evidence>
<proteinExistence type="predicted"/>
<dbReference type="SUPFAM" id="SSF46689">
    <property type="entry name" value="Homeodomain-like"/>
    <property type="match status" value="1"/>
</dbReference>
<accession>A0A1H2U580</accession>
<reference evidence="1 2" key="1">
    <citation type="submission" date="2016-10" db="EMBL/GenBank/DDBJ databases">
        <authorList>
            <person name="de Groot N.N."/>
        </authorList>
    </citation>
    <scope>NUCLEOTIDE SEQUENCE [LARGE SCALE GENOMIC DNA]</scope>
    <source>
        <strain evidence="1 2">Nm110</strain>
    </source>
</reference>
<dbReference type="Gene3D" id="1.10.10.60">
    <property type="entry name" value="Homeodomain-like"/>
    <property type="match status" value="1"/>
</dbReference>
<dbReference type="EMBL" id="FNNH01000014">
    <property type="protein sequence ID" value="SDW51325.1"/>
    <property type="molecule type" value="Genomic_DNA"/>
</dbReference>
<dbReference type="GO" id="GO:0006313">
    <property type="term" value="P:DNA transposition"/>
    <property type="evidence" value="ECO:0007669"/>
    <property type="project" value="InterPro"/>
</dbReference>
<dbReference type="PANTHER" id="PTHR33215">
    <property type="entry name" value="PROTEIN DISTAL ANTENNA"/>
    <property type="match status" value="1"/>
</dbReference>
<dbReference type="GO" id="GO:0003677">
    <property type="term" value="F:DNA binding"/>
    <property type="evidence" value="ECO:0007669"/>
    <property type="project" value="InterPro"/>
</dbReference>